<dbReference type="EMBL" id="ASHM01128890">
    <property type="protein sequence ID" value="PNX58710.1"/>
    <property type="molecule type" value="Genomic_DNA"/>
</dbReference>
<dbReference type="AlphaFoldDB" id="A0A2K3JXJ2"/>
<reference evidence="1 2" key="2">
    <citation type="journal article" date="2017" name="Front. Plant Sci.">
        <title>Gene Classification and Mining of Molecular Markers Useful in Red Clover (Trifolium pratense) Breeding.</title>
        <authorList>
            <person name="Istvanek J."/>
            <person name="Dluhosova J."/>
            <person name="Dluhos P."/>
            <person name="Patkova L."/>
            <person name="Nedelnik J."/>
            <person name="Repkova J."/>
        </authorList>
    </citation>
    <scope>NUCLEOTIDE SEQUENCE [LARGE SCALE GENOMIC DNA]</scope>
    <source>
        <strain evidence="2">cv. Tatra</strain>
        <tissue evidence="1">Young leaves</tissue>
    </source>
</reference>
<sequence length="42" mass="4835">VVVQQKQGQEEKQGRTEFYYAGGVVQPRAASCKWRKEVSLEH</sequence>
<gene>
    <name evidence="1" type="ORF">L195_g059325</name>
</gene>
<accession>A0A2K3JXJ2</accession>
<protein>
    <submittedName>
        <fullName evidence="1">Uncharacterized protein</fullName>
    </submittedName>
</protein>
<reference evidence="1 2" key="1">
    <citation type="journal article" date="2014" name="Am. J. Bot.">
        <title>Genome assembly and annotation for red clover (Trifolium pratense; Fabaceae).</title>
        <authorList>
            <person name="Istvanek J."/>
            <person name="Jaros M."/>
            <person name="Krenek A."/>
            <person name="Repkova J."/>
        </authorList>
    </citation>
    <scope>NUCLEOTIDE SEQUENCE [LARGE SCALE GENOMIC DNA]</scope>
    <source>
        <strain evidence="2">cv. Tatra</strain>
        <tissue evidence="1">Young leaves</tissue>
    </source>
</reference>
<name>A0A2K3JXJ2_TRIPR</name>
<dbReference type="Proteomes" id="UP000236291">
    <property type="component" value="Unassembled WGS sequence"/>
</dbReference>
<proteinExistence type="predicted"/>
<feature type="non-terminal residue" evidence="1">
    <location>
        <position position="1"/>
    </location>
</feature>
<evidence type="ECO:0000313" key="1">
    <source>
        <dbReference type="EMBL" id="PNX58710.1"/>
    </source>
</evidence>
<organism evidence="1 2">
    <name type="scientific">Trifolium pratense</name>
    <name type="common">Red clover</name>
    <dbReference type="NCBI Taxonomy" id="57577"/>
    <lineage>
        <taxon>Eukaryota</taxon>
        <taxon>Viridiplantae</taxon>
        <taxon>Streptophyta</taxon>
        <taxon>Embryophyta</taxon>
        <taxon>Tracheophyta</taxon>
        <taxon>Spermatophyta</taxon>
        <taxon>Magnoliopsida</taxon>
        <taxon>eudicotyledons</taxon>
        <taxon>Gunneridae</taxon>
        <taxon>Pentapetalae</taxon>
        <taxon>rosids</taxon>
        <taxon>fabids</taxon>
        <taxon>Fabales</taxon>
        <taxon>Fabaceae</taxon>
        <taxon>Papilionoideae</taxon>
        <taxon>50 kb inversion clade</taxon>
        <taxon>NPAAA clade</taxon>
        <taxon>Hologalegina</taxon>
        <taxon>IRL clade</taxon>
        <taxon>Trifolieae</taxon>
        <taxon>Trifolium</taxon>
    </lineage>
</organism>
<evidence type="ECO:0000313" key="2">
    <source>
        <dbReference type="Proteomes" id="UP000236291"/>
    </source>
</evidence>
<comment type="caution">
    <text evidence="1">The sequence shown here is derived from an EMBL/GenBank/DDBJ whole genome shotgun (WGS) entry which is preliminary data.</text>
</comment>